<feature type="domain" description="Glycosyl transferase family 25" evidence="1">
    <location>
        <begin position="15"/>
        <end position="183"/>
    </location>
</feature>
<dbReference type="EMBL" id="FMAQ01000002">
    <property type="protein sequence ID" value="SCB84668.1"/>
    <property type="molecule type" value="Genomic_DNA"/>
</dbReference>
<dbReference type="AlphaFoldDB" id="A0A1C3ZQL5"/>
<dbReference type="Proteomes" id="UP000199670">
    <property type="component" value="Unassembled WGS sequence"/>
</dbReference>
<name>A0A1C3ZQL5_9GAMM</name>
<organism evidence="2 3">
    <name type="scientific">Gilliamella bombicola</name>
    <dbReference type="NCBI Taxonomy" id="1798182"/>
    <lineage>
        <taxon>Bacteria</taxon>
        <taxon>Pseudomonadati</taxon>
        <taxon>Pseudomonadota</taxon>
        <taxon>Gammaproteobacteria</taxon>
        <taxon>Orbales</taxon>
        <taxon>Orbaceae</taxon>
        <taxon>Gilliamella</taxon>
    </lineage>
</organism>
<dbReference type="GO" id="GO:0016740">
    <property type="term" value="F:transferase activity"/>
    <property type="evidence" value="ECO:0007669"/>
    <property type="project" value="UniProtKB-KW"/>
</dbReference>
<sequence length="262" mass="30972">MLQFGDHYKKGKQMKIFIINLEKESKKREHIKKECEKLKLDFEIYNAIDGNTLSDSFIQNTVYDYPNNLLTKGEIGCALSHLNIYKKIIQNNLPYALILEDDAVLDRKLPDFLNSFKAKNTKKGIFLLTADFHYLVNKKFNLDSFEVFEVTRAVRANGYIITHDTAKKLIKFLFPIRYEADMFRIMKLCTGIKIYATLPSLITTNDKNLLNSSIHTDRAPLIKQRSEYRKKLFKKDKKKRMIALWLRKQFISRFEKTKYYID</sequence>
<evidence type="ECO:0000259" key="1">
    <source>
        <dbReference type="Pfam" id="PF01755"/>
    </source>
</evidence>
<reference evidence="3" key="1">
    <citation type="submission" date="2016-08" db="EMBL/GenBank/DDBJ databases">
        <authorList>
            <person name="Varghese N."/>
            <person name="Submissions Spin"/>
        </authorList>
    </citation>
    <scope>NUCLEOTIDE SEQUENCE [LARGE SCALE GENOMIC DNA]</scope>
    <source>
        <strain evidence="3">R-53248</strain>
    </source>
</reference>
<dbReference type="CDD" id="cd06532">
    <property type="entry name" value="Glyco_transf_25"/>
    <property type="match status" value="1"/>
</dbReference>
<dbReference type="InterPro" id="IPR002654">
    <property type="entry name" value="Glyco_trans_25"/>
</dbReference>
<protein>
    <submittedName>
        <fullName evidence="2">Glycosyl transferase, family 25</fullName>
    </submittedName>
</protein>
<keyword evidence="2" id="KW-0808">Transferase</keyword>
<dbReference type="RefSeq" id="WP_091346722.1">
    <property type="nucleotide sequence ID" value="NZ_FMAQ01000002.1"/>
</dbReference>
<accession>A0A1C3ZQL5</accession>
<dbReference type="STRING" id="1798182.GA0061081_10252"/>
<gene>
    <name evidence="2" type="ORF">GA0061081_10252</name>
</gene>
<proteinExistence type="predicted"/>
<keyword evidence="3" id="KW-1185">Reference proteome</keyword>
<evidence type="ECO:0000313" key="2">
    <source>
        <dbReference type="EMBL" id="SCB84668.1"/>
    </source>
</evidence>
<dbReference type="Pfam" id="PF01755">
    <property type="entry name" value="Glyco_transf_25"/>
    <property type="match status" value="1"/>
</dbReference>
<dbReference type="OrthoDB" id="9816113at2"/>
<evidence type="ECO:0000313" key="3">
    <source>
        <dbReference type="Proteomes" id="UP000199670"/>
    </source>
</evidence>